<dbReference type="InterPro" id="IPR003593">
    <property type="entry name" value="AAA+_ATPase"/>
</dbReference>
<keyword evidence="2" id="KW-0547">Nucleotide-binding</keyword>
<dbReference type="Pfam" id="PF12399">
    <property type="entry name" value="BCA_ABC_TP_C"/>
    <property type="match status" value="1"/>
</dbReference>
<dbReference type="SMART" id="SM00382">
    <property type="entry name" value="AAA"/>
    <property type="match status" value="1"/>
</dbReference>
<dbReference type="PROSITE" id="PS00211">
    <property type="entry name" value="ABC_TRANSPORTER_1"/>
    <property type="match status" value="1"/>
</dbReference>
<dbReference type="FunFam" id="3.40.50.300:FF:000421">
    <property type="entry name" value="Branched-chain amino acid ABC transporter ATP-binding protein"/>
    <property type="match status" value="1"/>
</dbReference>
<evidence type="ECO:0000313" key="6">
    <source>
        <dbReference type="Proteomes" id="UP000677537"/>
    </source>
</evidence>
<keyword evidence="1" id="KW-0813">Transport</keyword>
<dbReference type="Pfam" id="PF00005">
    <property type="entry name" value="ABC_tran"/>
    <property type="match status" value="1"/>
</dbReference>
<evidence type="ECO:0000313" key="5">
    <source>
        <dbReference type="EMBL" id="MBP0496077.1"/>
    </source>
</evidence>
<protein>
    <submittedName>
        <fullName evidence="5">ABC transporter ATP-binding protein</fullName>
    </submittedName>
</protein>
<evidence type="ECO:0000256" key="3">
    <source>
        <dbReference type="ARBA" id="ARBA00022840"/>
    </source>
</evidence>
<dbReference type="GO" id="GO:0015808">
    <property type="term" value="P:L-alanine transport"/>
    <property type="evidence" value="ECO:0007669"/>
    <property type="project" value="TreeGrafter"/>
</dbReference>
<dbReference type="InterPro" id="IPR051120">
    <property type="entry name" value="ABC_AA/LPS_Transport"/>
</dbReference>
<dbReference type="GO" id="GO:0016887">
    <property type="term" value="F:ATP hydrolysis activity"/>
    <property type="evidence" value="ECO:0007669"/>
    <property type="project" value="InterPro"/>
</dbReference>
<name>A0A940SAD4_9PROT</name>
<comment type="caution">
    <text evidence="5">The sequence shown here is derived from an EMBL/GenBank/DDBJ whole genome shotgun (WGS) entry which is preliminary data.</text>
</comment>
<feature type="domain" description="ABC transporter" evidence="4">
    <location>
        <begin position="4"/>
        <end position="252"/>
    </location>
</feature>
<proteinExistence type="predicted"/>
<dbReference type="SUPFAM" id="SSF52540">
    <property type="entry name" value="P-loop containing nucleoside triphosphate hydrolases"/>
    <property type="match status" value="1"/>
</dbReference>
<dbReference type="GO" id="GO:0015192">
    <property type="term" value="F:L-phenylalanine transmembrane transporter activity"/>
    <property type="evidence" value="ECO:0007669"/>
    <property type="project" value="TreeGrafter"/>
</dbReference>
<organism evidence="5 6">
    <name type="scientific">Roseomonas indoligenes</name>
    <dbReference type="NCBI Taxonomy" id="2820811"/>
    <lineage>
        <taxon>Bacteria</taxon>
        <taxon>Pseudomonadati</taxon>
        <taxon>Pseudomonadota</taxon>
        <taxon>Alphaproteobacteria</taxon>
        <taxon>Acetobacterales</taxon>
        <taxon>Roseomonadaceae</taxon>
        <taxon>Roseomonas</taxon>
    </lineage>
</organism>
<dbReference type="CDD" id="cd03219">
    <property type="entry name" value="ABC_Mj1267_LivG_branched"/>
    <property type="match status" value="1"/>
</dbReference>
<dbReference type="InterPro" id="IPR032823">
    <property type="entry name" value="BCA_ABC_TP_C"/>
</dbReference>
<dbReference type="Gene3D" id="3.40.50.300">
    <property type="entry name" value="P-loop containing nucleotide triphosphate hydrolases"/>
    <property type="match status" value="1"/>
</dbReference>
<sequence length="259" mass="28350">MAMLEIDGVSKRYGGLQAVKDVTLRVGKGEIVSLIGPNGAGKTTLFNLITGFARPDSGRVRLEGEDVTGLSPEAVARHGMVRSFQITNVFANMPVIENLRLASYLRMRSPLLSDVFGLRSARDRAARTMKEANGILDLVGLARFRDTPAKRLAYGQLRLLEIAIALCVRPRLLLLDEPAAGLNSREGEKLTELLRRLRDGRGLTVLLVEHDMDLVMSVSDRVVVLNFGEKIAEGTPAEVKENPQVIEAYLGTPFEEEAA</sequence>
<dbReference type="GO" id="GO:0005304">
    <property type="term" value="F:L-valine transmembrane transporter activity"/>
    <property type="evidence" value="ECO:0007669"/>
    <property type="project" value="TreeGrafter"/>
</dbReference>
<dbReference type="Proteomes" id="UP000677537">
    <property type="component" value="Unassembled WGS sequence"/>
</dbReference>
<dbReference type="GO" id="GO:0015188">
    <property type="term" value="F:L-isoleucine transmembrane transporter activity"/>
    <property type="evidence" value="ECO:0007669"/>
    <property type="project" value="TreeGrafter"/>
</dbReference>
<dbReference type="PANTHER" id="PTHR45772">
    <property type="entry name" value="CONSERVED COMPONENT OF ABC TRANSPORTER FOR NATURAL AMINO ACIDS-RELATED"/>
    <property type="match status" value="1"/>
</dbReference>
<dbReference type="InterPro" id="IPR017871">
    <property type="entry name" value="ABC_transporter-like_CS"/>
</dbReference>
<evidence type="ECO:0000256" key="1">
    <source>
        <dbReference type="ARBA" id="ARBA00022448"/>
    </source>
</evidence>
<dbReference type="EMBL" id="JAGIZA010000026">
    <property type="protein sequence ID" value="MBP0496077.1"/>
    <property type="molecule type" value="Genomic_DNA"/>
</dbReference>
<dbReference type="InterPro" id="IPR027417">
    <property type="entry name" value="P-loop_NTPase"/>
</dbReference>
<dbReference type="PROSITE" id="PS50893">
    <property type="entry name" value="ABC_TRANSPORTER_2"/>
    <property type="match status" value="1"/>
</dbReference>
<accession>A0A940SAD4</accession>
<evidence type="ECO:0000259" key="4">
    <source>
        <dbReference type="PROSITE" id="PS50893"/>
    </source>
</evidence>
<dbReference type="GO" id="GO:0005524">
    <property type="term" value="F:ATP binding"/>
    <property type="evidence" value="ECO:0007669"/>
    <property type="project" value="UniProtKB-KW"/>
</dbReference>
<gene>
    <name evidence="5" type="ORF">J5Y10_25065</name>
</gene>
<dbReference type="GO" id="GO:1903805">
    <property type="term" value="P:L-valine import across plasma membrane"/>
    <property type="evidence" value="ECO:0007669"/>
    <property type="project" value="TreeGrafter"/>
</dbReference>
<dbReference type="InterPro" id="IPR003439">
    <property type="entry name" value="ABC_transporter-like_ATP-bd"/>
</dbReference>
<keyword evidence="3 5" id="KW-0067">ATP-binding</keyword>
<dbReference type="GO" id="GO:1903806">
    <property type="term" value="P:L-isoleucine import across plasma membrane"/>
    <property type="evidence" value="ECO:0007669"/>
    <property type="project" value="TreeGrafter"/>
</dbReference>
<dbReference type="GO" id="GO:0005886">
    <property type="term" value="C:plasma membrane"/>
    <property type="evidence" value="ECO:0007669"/>
    <property type="project" value="TreeGrafter"/>
</dbReference>
<dbReference type="PANTHER" id="PTHR45772:SF7">
    <property type="entry name" value="AMINO ACID ABC TRANSPORTER ATP-BINDING PROTEIN"/>
    <property type="match status" value="1"/>
</dbReference>
<dbReference type="AlphaFoldDB" id="A0A940SAD4"/>
<keyword evidence="6" id="KW-1185">Reference proteome</keyword>
<reference evidence="5" key="1">
    <citation type="submission" date="2021-03" db="EMBL/GenBank/DDBJ databases">
        <authorList>
            <person name="So Y."/>
        </authorList>
    </citation>
    <scope>NUCLEOTIDE SEQUENCE</scope>
    <source>
        <strain evidence="5">SG15</strain>
    </source>
</reference>
<dbReference type="GO" id="GO:0042941">
    <property type="term" value="P:D-alanine transmembrane transport"/>
    <property type="evidence" value="ECO:0007669"/>
    <property type="project" value="TreeGrafter"/>
</dbReference>
<evidence type="ECO:0000256" key="2">
    <source>
        <dbReference type="ARBA" id="ARBA00022741"/>
    </source>
</evidence>